<sequence length="244" mass="27119">MLRLGLSVISLTMGEVKDYEIRRRFRRYLETEDEPNRPSNSWAAQAETPMGYQDSSLPTPTRVSLETAHRDKQGSSSLSTTRELTPIANTARQVALGEMAEQESPLASARRRRDAQMLSCVRDAQSVDLLGYAVGSTTGHEQVSNPDMAAPERFPAELPTRQLLPPPSTPARRQGFQRRDAEGDVVQGGDANRTPEIDREMNARPRHGQLAIRSRRRSPPGAQGNVSSVNPVVRELLYLLSSRF</sequence>
<feature type="region of interest" description="Disordered" evidence="1">
    <location>
        <begin position="31"/>
        <end position="81"/>
    </location>
</feature>
<evidence type="ECO:0000313" key="3">
    <source>
        <dbReference type="Proteomes" id="UP001239445"/>
    </source>
</evidence>
<keyword evidence="3" id="KW-1185">Reference proteome</keyword>
<accession>A0AAJ0BNC3</accession>
<dbReference type="Proteomes" id="UP001239445">
    <property type="component" value="Unassembled WGS sequence"/>
</dbReference>
<proteinExistence type="predicted"/>
<feature type="compositionally biased region" description="Basic and acidic residues" evidence="1">
    <location>
        <begin position="193"/>
        <end position="203"/>
    </location>
</feature>
<comment type="caution">
    <text evidence="2">The sequence shown here is derived from an EMBL/GenBank/DDBJ whole genome shotgun (WGS) entry which is preliminary data.</text>
</comment>
<evidence type="ECO:0000313" key="2">
    <source>
        <dbReference type="EMBL" id="KAK1761480.1"/>
    </source>
</evidence>
<reference evidence="2" key="1">
    <citation type="submission" date="2023-06" db="EMBL/GenBank/DDBJ databases">
        <title>Genome-scale phylogeny and comparative genomics of the fungal order Sordariales.</title>
        <authorList>
            <consortium name="Lawrence Berkeley National Laboratory"/>
            <person name="Hensen N."/>
            <person name="Bonometti L."/>
            <person name="Westerberg I."/>
            <person name="Brannstrom I.O."/>
            <person name="Guillou S."/>
            <person name="Cros-Aarteil S."/>
            <person name="Calhoun S."/>
            <person name="Haridas S."/>
            <person name="Kuo A."/>
            <person name="Mondo S."/>
            <person name="Pangilinan J."/>
            <person name="Riley R."/>
            <person name="Labutti K."/>
            <person name="Andreopoulos B."/>
            <person name="Lipzen A."/>
            <person name="Chen C."/>
            <person name="Yanf M."/>
            <person name="Daum C."/>
            <person name="Ng V."/>
            <person name="Clum A."/>
            <person name="Steindorff A."/>
            <person name="Ohm R."/>
            <person name="Martin F."/>
            <person name="Silar P."/>
            <person name="Natvig D."/>
            <person name="Lalanne C."/>
            <person name="Gautier V."/>
            <person name="Ament-Velasquez S.L."/>
            <person name="Kruys A."/>
            <person name="Hutchinson M.I."/>
            <person name="Powell A.J."/>
            <person name="Barry K."/>
            <person name="Miller A.N."/>
            <person name="Grigoriev I.V."/>
            <person name="Debuchy R."/>
            <person name="Gladieux P."/>
            <person name="Thoren M.H."/>
            <person name="Johannesson H."/>
        </authorList>
    </citation>
    <scope>NUCLEOTIDE SEQUENCE</scope>
    <source>
        <strain evidence="2">PSN4</strain>
    </source>
</reference>
<organism evidence="2 3">
    <name type="scientific">Echria macrotheca</name>
    <dbReference type="NCBI Taxonomy" id="438768"/>
    <lineage>
        <taxon>Eukaryota</taxon>
        <taxon>Fungi</taxon>
        <taxon>Dikarya</taxon>
        <taxon>Ascomycota</taxon>
        <taxon>Pezizomycotina</taxon>
        <taxon>Sordariomycetes</taxon>
        <taxon>Sordariomycetidae</taxon>
        <taxon>Sordariales</taxon>
        <taxon>Schizotheciaceae</taxon>
        <taxon>Echria</taxon>
    </lineage>
</organism>
<protein>
    <submittedName>
        <fullName evidence="2">Uncharacterized protein</fullName>
    </submittedName>
</protein>
<name>A0AAJ0BNC3_9PEZI</name>
<evidence type="ECO:0000256" key="1">
    <source>
        <dbReference type="SAM" id="MobiDB-lite"/>
    </source>
</evidence>
<dbReference type="EMBL" id="MU839827">
    <property type="protein sequence ID" value="KAK1761480.1"/>
    <property type="molecule type" value="Genomic_DNA"/>
</dbReference>
<feature type="region of interest" description="Disordered" evidence="1">
    <location>
        <begin position="159"/>
        <end position="227"/>
    </location>
</feature>
<feature type="compositionally biased region" description="Polar residues" evidence="1">
    <location>
        <begin position="53"/>
        <end position="64"/>
    </location>
</feature>
<gene>
    <name evidence="2" type="ORF">QBC47DRAFT_30142</name>
</gene>
<dbReference type="AlphaFoldDB" id="A0AAJ0BNC3"/>